<sequence>MWLILRSAAVLIAGAVLGAAYLDSVWLGLLIGLLVSMGLFVAFEARKGKNPGRDEGDDGARL</sequence>
<evidence type="ECO:0000313" key="3">
    <source>
        <dbReference type="Proteomes" id="UP001410795"/>
    </source>
</evidence>
<evidence type="ECO:0000256" key="1">
    <source>
        <dbReference type="SAM" id="Phobius"/>
    </source>
</evidence>
<dbReference type="EMBL" id="BAAAYV010000009">
    <property type="protein sequence ID" value="GAA3658689.1"/>
    <property type="molecule type" value="Genomic_DNA"/>
</dbReference>
<dbReference type="Proteomes" id="UP001410795">
    <property type="component" value="Unassembled WGS sequence"/>
</dbReference>
<reference evidence="3" key="1">
    <citation type="journal article" date="2019" name="Int. J. Syst. Evol. Microbiol.">
        <title>The Global Catalogue of Microorganisms (GCM) 10K type strain sequencing project: providing services to taxonomists for standard genome sequencing and annotation.</title>
        <authorList>
            <consortium name="The Broad Institute Genomics Platform"/>
            <consortium name="The Broad Institute Genome Sequencing Center for Infectious Disease"/>
            <person name="Wu L."/>
            <person name="Ma J."/>
        </authorList>
    </citation>
    <scope>NUCLEOTIDE SEQUENCE [LARGE SCALE GENOMIC DNA]</scope>
    <source>
        <strain evidence="3">JCM 16546</strain>
    </source>
</reference>
<dbReference type="RefSeq" id="WP_221859217.1">
    <property type="nucleotide sequence ID" value="NZ_BAAAYV010000009.1"/>
</dbReference>
<comment type="caution">
    <text evidence="2">The sequence shown here is derived from an EMBL/GenBank/DDBJ whole genome shotgun (WGS) entry which is preliminary data.</text>
</comment>
<keyword evidence="1" id="KW-1133">Transmembrane helix</keyword>
<evidence type="ECO:0008006" key="4">
    <source>
        <dbReference type="Google" id="ProtNLM"/>
    </source>
</evidence>
<feature type="transmembrane region" description="Helical" evidence="1">
    <location>
        <begin position="28"/>
        <end position="45"/>
    </location>
</feature>
<evidence type="ECO:0000313" key="2">
    <source>
        <dbReference type="EMBL" id="GAA3658689.1"/>
    </source>
</evidence>
<accession>A0ABP7BGS9</accession>
<gene>
    <name evidence="2" type="ORF">GCM10022202_19020</name>
</gene>
<keyword evidence="3" id="KW-1185">Reference proteome</keyword>
<organism evidence="2 3">
    <name type="scientific">Microbacterium marinilacus</name>
    <dbReference type="NCBI Taxonomy" id="415209"/>
    <lineage>
        <taxon>Bacteria</taxon>
        <taxon>Bacillati</taxon>
        <taxon>Actinomycetota</taxon>
        <taxon>Actinomycetes</taxon>
        <taxon>Micrococcales</taxon>
        <taxon>Microbacteriaceae</taxon>
        <taxon>Microbacterium</taxon>
    </lineage>
</organism>
<name>A0ABP7BGS9_9MICO</name>
<keyword evidence="1" id="KW-0812">Transmembrane</keyword>
<proteinExistence type="predicted"/>
<protein>
    <recommendedName>
        <fullName evidence="4">DUF4229 domain-containing protein</fullName>
    </recommendedName>
</protein>
<keyword evidence="1" id="KW-0472">Membrane</keyword>